<organism evidence="13 14">
    <name type="scientific">Paraburkholderia guartelaensis</name>
    <dbReference type="NCBI Taxonomy" id="2546446"/>
    <lineage>
        <taxon>Bacteria</taxon>
        <taxon>Pseudomonadati</taxon>
        <taxon>Pseudomonadota</taxon>
        <taxon>Betaproteobacteria</taxon>
        <taxon>Burkholderiales</taxon>
        <taxon>Burkholderiaceae</taxon>
        <taxon>Paraburkholderia</taxon>
    </lineage>
</organism>
<dbReference type="PANTHER" id="PTHR21581">
    <property type="entry name" value="D-ALANYL-D-ALANINE CARBOXYPEPTIDASE"/>
    <property type="match status" value="1"/>
</dbReference>
<dbReference type="AlphaFoldDB" id="A0A4R5LJ62"/>
<evidence type="ECO:0000256" key="6">
    <source>
        <dbReference type="ARBA" id="ARBA00023316"/>
    </source>
</evidence>
<evidence type="ECO:0000256" key="5">
    <source>
        <dbReference type="ARBA" id="ARBA00022984"/>
    </source>
</evidence>
<dbReference type="GO" id="GO:0071555">
    <property type="term" value="P:cell wall organization"/>
    <property type="evidence" value="ECO:0007669"/>
    <property type="project" value="UniProtKB-KW"/>
</dbReference>
<dbReference type="GO" id="GO:0006508">
    <property type="term" value="P:proteolysis"/>
    <property type="evidence" value="ECO:0007669"/>
    <property type="project" value="InterPro"/>
</dbReference>
<keyword evidence="4" id="KW-0133">Cell shape</keyword>
<accession>A0A4R5LJ62</accession>
<evidence type="ECO:0000256" key="11">
    <source>
        <dbReference type="SAM" id="SignalP"/>
    </source>
</evidence>
<feature type="region of interest" description="Disordered" evidence="10">
    <location>
        <begin position="65"/>
        <end position="89"/>
    </location>
</feature>
<dbReference type="OrthoDB" id="5688590at2"/>
<evidence type="ECO:0000256" key="8">
    <source>
        <dbReference type="PIRSR" id="PIRSR618044-2"/>
    </source>
</evidence>
<evidence type="ECO:0000259" key="12">
    <source>
        <dbReference type="Pfam" id="PF00768"/>
    </source>
</evidence>
<feature type="active site" description="Acyl-ester intermediate" evidence="7">
    <location>
        <position position="165"/>
    </location>
</feature>
<keyword evidence="5" id="KW-0573">Peptidoglycan synthesis</keyword>
<proteinExistence type="inferred from homology"/>
<feature type="domain" description="Peptidase S11 D-alanyl-D-alanine carboxypeptidase A N-terminal" evidence="12">
    <location>
        <begin position="135"/>
        <end position="356"/>
    </location>
</feature>
<keyword evidence="3 13" id="KW-0378">Hydrolase</keyword>
<dbReference type="NCBIfam" id="NF008668">
    <property type="entry name" value="PRK11669.1"/>
    <property type="match status" value="1"/>
</dbReference>
<dbReference type="PRINTS" id="PR00725">
    <property type="entry name" value="DADACBPTASE1"/>
</dbReference>
<name>A0A4R5LJ62_9BURK</name>
<dbReference type="GO" id="GO:0009252">
    <property type="term" value="P:peptidoglycan biosynthetic process"/>
    <property type="evidence" value="ECO:0007669"/>
    <property type="project" value="UniProtKB-KW"/>
</dbReference>
<reference evidence="13 14" key="1">
    <citation type="submission" date="2019-03" db="EMBL/GenBank/DDBJ databases">
        <title>Paraburkholderia sp. isolated from native Mimosa gymnas in Guartela State Park, Brazil.</title>
        <authorList>
            <person name="Paulitsch F."/>
            <person name="Hungria M."/>
            <person name="Delamuta J.R.M."/>
            <person name="Ribeiro R.A."/>
            <person name="Dall'Agnol R."/>
            <person name="Silva J.S.B."/>
        </authorList>
    </citation>
    <scope>NUCLEOTIDE SEQUENCE [LARGE SCALE GENOMIC DNA]</scope>
    <source>
        <strain evidence="13 14">CNPSo 3008</strain>
    </source>
</reference>
<dbReference type="Proteomes" id="UP000295606">
    <property type="component" value="Unassembled WGS sequence"/>
</dbReference>
<feature type="signal peptide" evidence="11">
    <location>
        <begin position="1"/>
        <end position="41"/>
    </location>
</feature>
<evidence type="ECO:0000256" key="3">
    <source>
        <dbReference type="ARBA" id="ARBA00022801"/>
    </source>
</evidence>
<dbReference type="GO" id="GO:0008360">
    <property type="term" value="P:regulation of cell shape"/>
    <property type="evidence" value="ECO:0007669"/>
    <property type="project" value="UniProtKB-KW"/>
</dbReference>
<sequence>MKSDKLLSFSLMPSSVISTALSVAISVAISATLVAPEGAFAASQDAAPAKTAKVKKATKKVAKAEPETAKATKKAGATRTVAAKDDDARPVAKKRRVSYTMNGRHHSAVRRVAFEPRQPTVGQAFGLHETPDSLMLRSGVAYVVDQNTLEPLFDKNSRAVVPIASISKLMTAMVVLDSKESLSEQIEVTDEDRDYEKNTGSRLSVGSVLSREDMLHIALMASENRAAAALSRYYPGGRPAFIAAMNAKAKQLGMTDTHFENSTGLTSHNVSTARDLVKMVNAAYQYPMIRQFSTDRSYDVFTGKRNLAYNSTNALVRNASWDIGLQKTGFINEAGECLVMQTTIHNRPVIMVLLDSSGKYSRFADATRVRTWLDNGGADQQPRITSADAGGAGT</sequence>
<evidence type="ECO:0000313" key="13">
    <source>
        <dbReference type="EMBL" id="TDG09552.1"/>
    </source>
</evidence>
<evidence type="ECO:0000256" key="9">
    <source>
        <dbReference type="RuleBase" id="RU004016"/>
    </source>
</evidence>
<dbReference type="EC" id="3.4.21.-" evidence="13"/>
<dbReference type="PANTHER" id="PTHR21581:SF26">
    <property type="entry name" value="D-ALANYL-D-ALANINE ENDOPEPTIDASE"/>
    <property type="match status" value="1"/>
</dbReference>
<dbReference type="GO" id="GO:0009002">
    <property type="term" value="F:serine-type D-Ala-D-Ala carboxypeptidase activity"/>
    <property type="evidence" value="ECO:0007669"/>
    <property type="project" value="InterPro"/>
</dbReference>
<dbReference type="Gene3D" id="3.40.710.10">
    <property type="entry name" value="DD-peptidase/beta-lactamase superfamily"/>
    <property type="match status" value="1"/>
</dbReference>
<protein>
    <submittedName>
        <fullName evidence="13">D-alanyl-D-alanine endopeptidase</fullName>
        <ecNumber evidence="13">3.4.21.-</ecNumber>
    </submittedName>
</protein>
<feature type="active site" evidence="7">
    <location>
        <position position="222"/>
    </location>
</feature>
<feature type="chain" id="PRO_5020732988" evidence="11">
    <location>
        <begin position="42"/>
        <end position="394"/>
    </location>
</feature>
<gene>
    <name evidence="13" type="ORF">E1N52_07135</name>
</gene>
<evidence type="ECO:0000256" key="2">
    <source>
        <dbReference type="ARBA" id="ARBA00022729"/>
    </source>
</evidence>
<feature type="binding site" evidence="8">
    <location>
        <position position="327"/>
    </location>
    <ligand>
        <name>substrate</name>
    </ligand>
</feature>
<evidence type="ECO:0000256" key="4">
    <source>
        <dbReference type="ARBA" id="ARBA00022960"/>
    </source>
</evidence>
<comment type="similarity">
    <text evidence="1 9">Belongs to the peptidase S11 family.</text>
</comment>
<dbReference type="InterPro" id="IPR018044">
    <property type="entry name" value="Peptidase_S11"/>
</dbReference>
<comment type="caution">
    <text evidence="13">The sequence shown here is derived from an EMBL/GenBank/DDBJ whole genome shotgun (WGS) entry which is preliminary data.</text>
</comment>
<dbReference type="InterPro" id="IPR001967">
    <property type="entry name" value="Peptidase_S11_N"/>
</dbReference>
<dbReference type="Pfam" id="PF00768">
    <property type="entry name" value="Peptidase_S11"/>
    <property type="match status" value="1"/>
</dbReference>
<dbReference type="RefSeq" id="WP_133181462.1">
    <property type="nucleotide sequence ID" value="NZ_SMOD01000004.1"/>
</dbReference>
<keyword evidence="2 11" id="KW-0732">Signal</keyword>
<keyword evidence="6" id="KW-0961">Cell wall biogenesis/degradation</keyword>
<feature type="active site" description="Proton acceptor" evidence="7">
    <location>
        <position position="168"/>
    </location>
</feature>
<evidence type="ECO:0000256" key="10">
    <source>
        <dbReference type="SAM" id="MobiDB-lite"/>
    </source>
</evidence>
<evidence type="ECO:0000313" key="14">
    <source>
        <dbReference type="Proteomes" id="UP000295606"/>
    </source>
</evidence>
<dbReference type="SUPFAM" id="SSF56601">
    <property type="entry name" value="beta-lactamase/transpeptidase-like"/>
    <property type="match status" value="1"/>
</dbReference>
<dbReference type="InterPro" id="IPR012338">
    <property type="entry name" value="Beta-lactam/transpept-like"/>
</dbReference>
<dbReference type="EMBL" id="SMOD01000004">
    <property type="protein sequence ID" value="TDG09552.1"/>
    <property type="molecule type" value="Genomic_DNA"/>
</dbReference>
<evidence type="ECO:0000256" key="7">
    <source>
        <dbReference type="PIRSR" id="PIRSR618044-1"/>
    </source>
</evidence>
<evidence type="ECO:0000256" key="1">
    <source>
        <dbReference type="ARBA" id="ARBA00007164"/>
    </source>
</evidence>